<keyword evidence="4 7" id="KW-0963">Cytoplasm</keyword>
<dbReference type="InterPro" id="IPR006132">
    <property type="entry name" value="Asp/Orn_carbamoyltranf_P-bd"/>
</dbReference>
<dbReference type="PRINTS" id="PR00100">
    <property type="entry name" value="AOTCASE"/>
</dbReference>
<feature type="domain" description="Aspartate/ornithine carbamoyltransferase Asp/Orn-binding" evidence="8">
    <location>
        <begin position="155"/>
        <end position="329"/>
    </location>
</feature>
<dbReference type="PANTHER" id="PTHR45753:SF1">
    <property type="entry name" value="ORNITHINE CARBAMOYLTRANSFERASE, CATABOLIC"/>
    <property type="match status" value="1"/>
</dbReference>
<dbReference type="PRINTS" id="PR00102">
    <property type="entry name" value="OTCASE"/>
</dbReference>
<feature type="binding site" evidence="7">
    <location>
        <position position="319"/>
    </location>
    <ligand>
        <name>carbamoyl phosphate</name>
        <dbReference type="ChEBI" id="CHEBI:58228"/>
    </ligand>
</feature>
<dbReference type="Pfam" id="PF00185">
    <property type="entry name" value="OTCace"/>
    <property type="match status" value="1"/>
</dbReference>
<comment type="catalytic activity">
    <reaction evidence="6 7">
        <text>carbamoyl phosphate + L-ornithine = L-citrulline + phosphate + H(+)</text>
        <dbReference type="Rhea" id="RHEA:19513"/>
        <dbReference type="ChEBI" id="CHEBI:15378"/>
        <dbReference type="ChEBI" id="CHEBI:43474"/>
        <dbReference type="ChEBI" id="CHEBI:46911"/>
        <dbReference type="ChEBI" id="CHEBI:57743"/>
        <dbReference type="ChEBI" id="CHEBI:58228"/>
        <dbReference type="EC" id="2.1.3.3"/>
    </reaction>
</comment>
<comment type="subcellular location">
    <subcellularLocation>
        <location evidence="1 7">Cytoplasm</location>
    </subcellularLocation>
</comment>
<dbReference type="GO" id="GO:0019240">
    <property type="term" value="P:citrulline biosynthetic process"/>
    <property type="evidence" value="ECO:0007669"/>
    <property type="project" value="TreeGrafter"/>
</dbReference>
<dbReference type="GO" id="GO:0004585">
    <property type="term" value="F:ornithine carbamoyltransferase activity"/>
    <property type="evidence" value="ECO:0007669"/>
    <property type="project" value="UniProtKB-UniRule"/>
</dbReference>
<dbReference type="HAMAP" id="MF_01109">
    <property type="entry name" value="OTCase"/>
    <property type="match status" value="1"/>
</dbReference>
<dbReference type="SUPFAM" id="SSF53671">
    <property type="entry name" value="Aspartate/ornithine carbamoyltransferase"/>
    <property type="match status" value="1"/>
</dbReference>
<name>A0A1V8YBV8_9ENTE</name>
<dbReference type="OrthoDB" id="9802587at2"/>
<comment type="caution">
    <text evidence="10">The sequence shown here is derived from an EMBL/GenBank/DDBJ whole genome shotgun (WGS) entry which is preliminary data.</text>
</comment>
<evidence type="ECO:0000256" key="7">
    <source>
        <dbReference type="HAMAP-Rule" id="MF_01109"/>
    </source>
</evidence>
<dbReference type="GO" id="GO:0016597">
    <property type="term" value="F:amino acid binding"/>
    <property type="evidence" value="ECO:0007669"/>
    <property type="project" value="InterPro"/>
</dbReference>
<dbReference type="InterPro" id="IPR036901">
    <property type="entry name" value="Asp/Orn_carbamoylTrfase_sf"/>
</dbReference>
<feature type="binding site" evidence="7">
    <location>
        <begin position="236"/>
        <end position="237"/>
    </location>
    <ligand>
        <name>L-ornithine</name>
        <dbReference type="ChEBI" id="CHEBI:46911"/>
    </ligand>
</feature>
<evidence type="ECO:0000256" key="6">
    <source>
        <dbReference type="ARBA" id="ARBA00048772"/>
    </source>
</evidence>
<evidence type="ECO:0000256" key="5">
    <source>
        <dbReference type="ARBA" id="ARBA00022679"/>
    </source>
</evidence>
<dbReference type="Pfam" id="PF02729">
    <property type="entry name" value="OTCace_N"/>
    <property type="match status" value="1"/>
</dbReference>
<dbReference type="RefSeq" id="WP_081183834.1">
    <property type="nucleotide sequence ID" value="NZ_MJEA01000007.1"/>
</dbReference>
<proteinExistence type="inferred from homology"/>
<feature type="domain" description="Aspartate/ornithine carbamoyltransferase carbamoyl-P binding" evidence="9">
    <location>
        <begin position="9"/>
        <end position="149"/>
    </location>
</feature>
<evidence type="ECO:0000313" key="11">
    <source>
        <dbReference type="Proteomes" id="UP000192477"/>
    </source>
</evidence>
<dbReference type="InterPro" id="IPR002292">
    <property type="entry name" value="Orn/put_carbamltrans"/>
</dbReference>
<dbReference type="Gene3D" id="3.40.50.1370">
    <property type="entry name" value="Aspartate/ornithine carbamoyltransferase"/>
    <property type="match status" value="2"/>
</dbReference>
<comment type="similarity">
    <text evidence="2 7">Belongs to the aspartate/ornithine carbamoyltransferase superfamily. OTCase family.</text>
</comment>
<dbReference type="EC" id="2.1.3.3" evidence="3 7"/>
<feature type="binding site" evidence="7">
    <location>
        <position position="85"/>
    </location>
    <ligand>
        <name>carbamoyl phosphate</name>
        <dbReference type="ChEBI" id="CHEBI:58228"/>
    </ligand>
</feature>
<sequence length="339" mass="38422">MKKSVFQGRSLLAEKDFTKEELQYLIDFSEHLKDLKKRGIPHHYLEGKNIALLFEKTSTRTRAAFTTAAIDLGAHPEYLGANDIQLGKKESTEDTAKVLGRMFDGIEFRGFSQKMVEELAEFSGVPVWNGLTDEWHPTQMIADFLTIQENFGKVEGITVAYCGDGRNNMANSLLVTGAILGANMRIVAPKELQPEEEIVKMAEEFAAKSGAELMITDDVDKGVDGADVLYSDVWVSMGEEDKFEERIKLLKPYQINMEMVEKTHNTDRLIFLHCLPAFHDTNTIYGEQMKERFGITEMEVTDEVFRSKYARQFDQAENRMHSIKAIMAATLGNLFIPRV</sequence>
<evidence type="ECO:0000259" key="8">
    <source>
        <dbReference type="Pfam" id="PF00185"/>
    </source>
</evidence>
<gene>
    <name evidence="10" type="ORF">BH747_07990</name>
</gene>
<feature type="binding site" evidence="7">
    <location>
        <begin position="136"/>
        <end position="139"/>
    </location>
    <ligand>
        <name>carbamoyl phosphate</name>
        <dbReference type="ChEBI" id="CHEBI:58228"/>
    </ligand>
</feature>
<reference evidence="10 11" key="1">
    <citation type="journal article" date="2017" name="BMC Microbiol.">
        <title>Comparative genomics of Enterococcus spp. isolated from bovine feces.</title>
        <authorList>
            <person name="Beukers A.G."/>
            <person name="Zaheer R."/>
            <person name="Goji N."/>
            <person name="Amoako K.K."/>
            <person name="Chaves A.V."/>
            <person name="Ward M.P."/>
            <person name="McAllister T.A."/>
        </authorList>
    </citation>
    <scope>NUCLEOTIDE SEQUENCE [LARGE SCALE GENOMIC DNA]</scope>
    <source>
        <strain evidence="10 11">F1129D 143</strain>
    </source>
</reference>
<dbReference type="AlphaFoldDB" id="A0A1V8YBV8"/>
<protein>
    <recommendedName>
        <fullName evidence="3 7">Ornithine carbamoyltransferase</fullName>
        <shortName evidence="7">OTCase</shortName>
        <ecNumber evidence="3 7">2.1.3.3</ecNumber>
    </recommendedName>
</protein>
<evidence type="ECO:0000256" key="4">
    <source>
        <dbReference type="ARBA" id="ARBA00022490"/>
    </source>
</evidence>
<accession>A0A1V8YBV8</accession>
<dbReference type="EMBL" id="MJEA01000007">
    <property type="protein sequence ID" value="OQO70095.1"/>
    <property type="molecule type" value="Genomic_DNA"/>
</dbReference>
<dbReference type="PANTHER" id="PTHR45753">
    <property type="entry name" value="ORNITHINE CARBAMOYLTRANSFERASE, MITOCHONDRIAL"/>
    <property type="match status" value="1"/>
</dbReference>
<keyword evidence="5 7" id="KW-0808">Transferase</keyword>
<organism evidence="10 11">
    <name type="scientific">Enterococcus villorum</name>
    <dbReference type="NCBI Taxonomy" id="112904"/>
    <lineage>
        <taxon>Bacteria</taxon>
        <taxon>Bacillati</taxon>
        <taxon>Bacillota</taxon>
        <taxon>Bacilli</taxon>
        <taxon>Lactobacillales</taxon>
        <taxon>Enterococcaceae</taxon>
        <taxon>Enterococcus</taxon>
    </lineage>
</organism>
<dbReference type="PROSITE" id="PS00097">
    <property type="entry name" value="CARBAMOYLTRANSFERASE"/>
    <property type="match status" value="1"/>
</dbReference>
<feature type="binding site" evidence="7">
    <location>
        <begin position="58"/>
        <end position="61"/>
    </location>
    <ligand>
        <name>carbamoyl phosphate</name>
        <dbReference type="ChEBI" id="CHEBI:58228"/>
    </ligand>
</feature>
<evidence type="ECO:0000313" key="10">
    <source>
        <dbReference type="EMBL" id="OQO70095.1"/>
    </source>
</evidence>
<dbReference type="NCBIfam" id="TIGR00658">
    <property type="entry name" value="orni_carb_tr"/>
    <property type="match status" value="1"/>
</dbReference>
<feature type="binding site" evidence="7">
    <location>
        <position position="232"/>
    </location>
    <ligand>
        <name>L-ornithine</name>
        <dbReference type="ChEBI" id="CHEBI:46911"/>
    </ligand>
</feature>
<dbReference type="InterPro" id="IPR006130">
    <property type="entry name" value="Asp/Orn_carbamoylTrfase"/>
</dbReference>
<dbReference type="InterPro" id="IPR024904">
    <property type="entry name" value="OTCase_ArgI"/>
</dbReference>
<dbReference type="InterPro" id="IPR006131">
    <property type="entry name" value="Asp_carbamoyltransf_Asp/Orn-bd"/>
</dbReference>
<evidence type="ECO:0000256" key="3">
    <source>
        <dbReference type="ARBA" id="ARBA00013007"/>
    </source>
</evidence>
<dbReference type="GO" id="GO:0042450">
    <property type="term" value="P:L-arginine biosynthetic process via ornithine"/>
    <property type="evidence" value="ECO:0007669"/>
    <property type="project" value="UniProtKB-UniRule"/>
</dbReference>
<feature type="binding site" evidence="7">
    <location>
        <position position="168"/>
    </location>
    <ligand>
        <name>L-ornithine</name>
        <dbReference type="ChEBI" id="CHEBI:46911"/>
    </ligand>
</feature>
<evidence type="ECO:0000256" key="1">
    <source>
        <dbReference type="ARBA" id="ARBA00004496"/>
    </source>
</evidence>
<feature type="binding site" evidence="7">
    <location>
        <begin position="274"/>
        <end position="275"/>
    </location>
    <ligand>
        <name>carbamoyl phosphate</name>
        <dbReference type="ChEBI" id="CHEBI:58228"/>
    </ligand>
</feature>
<dbReference type="Proteomes" id="UP000192477">
    <property type="component" value="Unassembled WGS sequence"/>
</dbReference>
<evidence type="ECO:0000256" key="2">
    <source>
        <dbReference type="ARBA" id="ARBA00007805"/>
    </source>
</evidence>
<dbReference type="FunFam" id="3.40.50.1370:FF:000008">
    <property type="entry name" value="Ornithine carbamoyltransferase"/>
    <property type="match status" value="1"/>
</dbReference>
<dbReference type="GO" id="GO:0005737">
    <property type="term" value="C:cytoplasm"/>
    <property type="evidence" value="ECO:0007669"/>
    <property type="project" value="UniProtKB-SubCell"/>
</dbReference>
<feature type="binding site" evidence="7">
    <location>
        <position position="109"/>
    </location>
    <ligand>
        <name>carbamoyl phosphate</name>
        <dbReference type="ChEBI" id="CHEBI:58228"/>
    </ligand>
</feature>
<dbReference type="STRING" id="112904.BH747_07990"/>
<evidence type="ECO:0000259" key="9">
    <source>
        <dbReference type="Pfam" id="PF02729"/>
    </source>
</evidence>